<proteinExistence type="predicted"/>
<accession>A0AAE7WEF1</accession>
<dbReference type="Proteomes" id="UP000827296">
    <property type="component" value="Segment"/>
</dbReference>
<evidence type="ECO:0000256" key="1">
    <source>
        <dbReference type="SAM" id="Coils"/>
    </source>
</evidence>
<evidence type="ECO:0000313" key="3">
    <source>
        <dbReference type="Proteomes" id="UP000827296"/>
    </source>
</evidence>
<protein>
    <submittedName>
        <fullName evidence="2">Uncharacterized protein</fullName>
    </submittedName>
</protein>
<reference evidence="2 3" key="1">
    <citation type="journal article" date="2022" name="Viruses">
        <title>Two Novel Lytic Bacteriophages Infecting Enterococcus spp. Are Promising Candidates for Targeted Antibacterial Therapy.</title>
        <authorList>
            <person name="Tkachev P.V."/>
            <person name="Pchelin I.M."/>
            <person name="Azarov D.V."/>
            <person name="Gorshkov A.N."/>
            <person name="Shamova O.V."/>
            <person name="Dmitriev A.V."/>
            <person name="Goncharov A.E."/>
        </authorList>
    </citation>
    <scope>NUCLEOTIDE SEQUENCE [LARGE SCALE GENOMIC DNA]</scope>
</reference>
<sequence>MALTMFEKESLQKENARLKRELATLKASQKLGGGLDEKELQKALNSCQRIFKTLNRGKRSLVLSKSAMMASVEYSGSGRSKTYKDCSKTAIREAEKSAWEIMSLENDFRNIHHFLKHGTMKAEEKDNA</sequence>
<evidence type="ECO:0000313" key="2">
    <source>
        <dbReference type="EMBL" id="QYI86632.1"/>
    </source>
</evidence>
<keyword evidence="3" id="KW-1185">Reference proteome</keyword>
<organism evidence="2 3">
    <name type="scientific">Enterococcus phage SSsP-1</name>
    <dbReference type="NCBI Taxonomy" id="2859527"/>
    <lineage>
        <taxon>Viruses</taxon>
        <taxon>Duplodnaviria</taxon>
        <taxon>Heunggongvirae</taxon>
        <taxon>Uroviricota</taxon>
        <taxon>Caudoviricetes</taxon>
        <taxon>Saphexavirus</taxon>
        <taxon>Saphexavirus SSsP1</taxon>
    </lineage>
</organism>
<dbReference type="EMBL" id="MZ333457">
    <property type="protein sequence ID" value="QYI86632.1"/>
    <property type="molecule type" value="Genomic_DNA"/>
</dbReference>
<name>A0AAE7WEF1_9CAUD</name>
<keyword evidence="1" id="KW-0175">Coiled coil</keyword>
<feature type="coiled-coil region" evidence="1">
    <location>
        <begin position="1"/>
        <end position="28"/>
    </location>
</feature>